<feature type="region of interest" description="Disordered" evidence="1">
    <location>
        <begin position="101"/>
        <end position="133"/>
    </location>
</feature>
<dbReference type="Proteomes" id="UP000663671">
    <property type="component" value="Chromosome 5"/>
</dbReference>
<protein>
    <recommendedName>
        <fullName evidence="4">Myb-like domain-containing protein</fullName>
    </recommendedName>
</protein>
<gene>
    <name evidence="2" type="ORF">I7I51_03867</name>
</gene>
<feature type="region of interest" description="Disordered" evidence="1">
    <location>
        <begin position="1"/>
        <end position="23"/>
    </location>
</feature>
<evidence type="ECO:0000313" key="3">
    <source>
        <dbReference type="Proteomes" id="UP000663671"/>
    </source>
</evidence>
<sequence>MDLSKILHPNTTGETGSTEEADNKATIISPVAGSEEQTFISNTSLHRGGEVQDWDEKKKTKLARLYERFKADMWAKISEEMGVPWRSAEAMHWQIGQHEMAERAGAKPFTLGDSSESSDPQYLQIESATNESG</sequence>
<evidence type="ECO:0008006" key="4">
    <source>
        <dbReference type="Google" id="ProtNLM"/>
    </source>
</evidence>
<evidence type="ECO:0000313" key="2">
    <source>
        <dbReference type="EMBL" id="QSS61690.1"/>
    </source>
</evidence>
<organism evidence="2 3">
    <name type="scientific">Ajellomyces capsulatus</name>
    <name type="common">Darling's disease fungus</name>
    <name type="synonym">Histoplasma capsulatum</name>
    <dbReference type="NCBI Taxonomy" id="5037"/>
    <lineage>
        <taxon>Eukaryota</taxon>
        <taxon>Fungi</taxon>
        <taxon>Dikarya</taxon>
        <taxon>Ascomycota</taxon>
        <taxon>Pezizomycotina</taxon>
        <taxon>Eurotiomycetes</taxon>
        <taxon>Eurotiomycetidae</taxon>
        <taxon>Onygenales</taxon>
        <taxon>Ajellomycetaceae</taxon>
        <taxon>Histoplasma</taxon>
    </lineage>
</organism>
<dbReference type="AlphaFoldDB" id="A0A8A1M8W8"/>
<accession>A0A8A1M8W8</accession>
<name>A0A8A1M8W8_AJECA</name>
<feature type="compositionally biased region" description="Polar residues" evidence="1">
    <location>
        <begin position="112"/>
        <end position="133"/>
    </location>
</feature>
<dbReference type="EMBL" id="CP069111">
    <property type="protein sequence ID" value="QSS61690.1"/>
    <property type="molecule type" value="Genomic_DNA"/>
</dbReference>
<feature type="compositionally biased region" description="Polar residues" evidence="1">
    <location>
        <begin position="9"/>
        <end position="18"/>
    </location>
</feature>
<proteinExistence type="predicted"/>
<reference evidence="2" key="1">
    <citation type="submission" date="2021-01" db="EMBL/GenBank/DDBJ databases">
        <title>Chromosome-level genome assembly of a human fungal pathogen reveals clustering of transcriptionally co-regulated genes.</title>
        <authorList>
            <person name="Voorhies M."/>
            <person name="Cohen S."/>
            <person name="Shea T.P."/>
            <person name="Petrus S."/>
            <person name="Munoz J.F."/>
            <person name="Poplawski S."/>
            <person name="Goldman W.E."/>
            <person name="Michael T."/>
            <person name="Cuomo C.A."/>
            <person name="Sil A."/>
            <person name="Beyhan S."/>
        </authorList>
    </citation>
    <scope>NUCLEOTIDE SEQUENCE</scope>
    <source>
        <strain evidence="2">WU24</strain>
    </source>
</reference>
<dbReference type="OrthoDB" id="5371386at2759"/>
<dbReference type="VEuPathDB" id="FungiDB:I7I51_03867"/>
<evidence type="ECO:0000256" key="1">
    <source>
        <dbReference type="SAM" id="MobiDB-lite"/>
    </source>
</evidence>